<name>A0A0B7AT01_9EUPU</name>
<feature type="chain" id="PRO_5002127757" evidence="1">
    <location>
        <begin position="19"/>
        <end position="87"/>
    </location>
</feature>
<dbReference type="EMBL" id="HACG01036236">
    <property type="protein sequence ID" value="CEK83101.1"/>
    <property type="molecule type" value="Transcribed_RNA"/>
</dbReference>
<protein>
    <submittedName>
        <fullName evidence="2">Uncharacterized protein</fullName>
    </submittedName>
</protein>
<evidence type="ECO:0000256" key="1">
    <source>
        <dbReference type="SAM" id="SignalP"/>
    </source>
</evidence>
<feature type="non-terminal residue" evidence="2">
    <location>
        <position position="1"/>
    </location>
</feature>
<accession>A0A0B7AT01</accession>
<keyword evidence="1" id="KW-0732">Signal</keyword>
<proteinExistence type="predicted"/>
<gene>
    <name evidence="2" type="primary">ORF135210</name>
</gene>
<reference evidence="2" key="1">
    <citation type="submission" date="2014-12" db="EMBL/GenBank/DDBJ databases">
        <title>Insight into the proteome of Arion vulgaris.</title>
        <authorList>
            <person name="Aradska J."/>
            <person name="Bulat T."/>
            <person name="Smidak R."/>
            <person name="Sarate P."/>
            <person name="Gangsoo J."/>
            <person name="Sialana F."/>
            <person name="Bilban M."/>
            <person name="Lubec G."/>
        </authorList>
    </citation>
    <scope>NUCLEOTIDE SEQUENCE</scope>
    <source>
        <tissue evidence="2">Skin</tissue>
    </source>
</reference>
<sequence length="87" mass="10232">ILIIVVVCAVIIWWRSRTKTNTVISDVPVKNEVDEAHDYEHFLHPESDYCNVFEINKHEKKRSAQIVITNQQTTMFIETDNPYVEID</sequence>
<dbReference type="AlphaFoldDB" id="A0A0B7AT01"/>
<organism evidence="2">
    <name type="scientific">Arion vulgaris</name>
    <dbReference type="NCBI Taxonomy" id="1028688"/>
    <lineage>
        <taxon>Eukaryota</taxon>
        <taxon>Metazoa</taxon>
        <taxon>Spiralia</taxon>
        <taxon>Lophotrochozoa</taxon>
        <taxon>Mollusca</taxon>
        <taxon>Gastropoda</taxon>
        <taxon>Heterobranchia</taxon>
        <taxon>Euthyneura</taxon>
        <taxon>Panpulmonata</taxon>
        <taxon>Eupulmonata</taxon>
        <taxon>Stylommatophora</taxon>
        <taxon>Helicina</taxon>
        <taxon>Arionoidea</taxon>
        <taxon>Arionidae</taxon>
        <taxon>Arion</taxon>
    </lineage>
</organism>
<evidence type="ECO:0000313" key="2">
    <source>
        <dbReference type="EMBL" id="CEK83101.1"/>
    </source>
</evidence>
<feature type="signal peptide" evidence="1">
    <location>
        <begin position="1"/>
        <end position="18"/>
    </location>
</feature>